<comment type="cofactor">
    <cofactor evidence="1">
        <name>Mn(2+)</name>
        <dbReference type="ChEBI" id="CHEBI:29035"/>
    </cofactor>
</comment>
<dbReference type="GO" id="GO:0000724">
    <property type="term" value="P:double-strand break repair via homologous recombination"/>
    <property type="evidence" value="ECO:0007669"/>
    <property type="project" value="TreeGrafter"/>
</dbReference>
<evidence type="ECO:0000256" key="13">
    <source>
        <dbReference type="ARBA" id="ARBA00022990"/>
    </source>
</evidence>
<evidence type="ECO:0000256" key="7">
    <source>
        <dbReference type="ARBA" id="ARBA00022723"/>
    </source>
</evidence>
<dbReference type="CDD" id="cd18015">
    <property type="entry name" value="DEXHc_RecQ1"/>
    <property type="match status" value="1"/>
</dbReference>
<dbReference type="InterPro" id="IPR004589">
    <property type="entry name" value="DNA_helicase_ATP-dep_RecQ"/>
</dbReference>
<dbReference type="SUPFAM" id="SSF50156">
    <property type="entry name" value="PDZ domain-like"/>
    <property type="match status" value="1"/>
</dbReference>
<feature type="domain" description="PDZ" evidence="22">
    <location>
        <begin position="177"/>
        <end position="247"/>
    </location>
</feature>
<keyword evidence="16 20" id="KW-0539">Nucleus</keyword>
<dbReference type="PANTHER" id="PTHR13710:SF105">
    <property type="entry name" value="ATP-DEPENDENT DNA HELICASE Q1"/>
    <property type="match status" value="1"/>
</dbReference>
<comment type="catalytic activity">
    <reaction evidence="17 20">
        <text>Couples ATP hydrolysis with the unwinding of duplex DNA by translocating in the 3'-5' direction.</text>
        <dbReference type="EC" id="5.6.2.4"/>
    </reaction>
</comment>
<protein>
    <recommendedName>
        <fullName evidence="20">ATP-dependent DNA helicase</fullName>
        <ecNumber evidence="20">5.6.2.4</ecNumber>
    </recommendedName>
</protein>
<evidence type="ECO:0000256" key="20">
    <source>
        <dbReference type="RuleBase" id="RU364117"/>
    </source>
</evidence>
<dbReference type="PROSITE" id="PS51194">
    <property type="entry name" value="HELICASE_CTER"/>
    <property type="match status" value="1"/>
</dbReference>
<comment type="similarity">
    <text evidence="5 20">Belongs to the helicase family. RecQ subfamily.</text>
</comment>
<dbReference type="EC" id="5.6.2.4" evidence="20"/>
<organism evidence="26">
    <name type="scientific">Ooceraea biroi</name>
    <name type="common">Clonal raider ant</name>
    <name type="synonym">Cerapachys biroi</name>
    <dbReference type="NCBI Taxonomy" id="2015173"/>
    <lineage>
        <taxon>Eukaryota</taxon>
        <taxon>Metazoa</taxon>
        <taxon>Ecdysozoa</taxon>
        <taxon>Arthropoda</taxon>
        <taxon>Hexapoda</taxon>
        <taxon>Insecta</taxon>
        <taxon>Pterygota</taxon>
        <taxon>Neoptera</taxon>
        <taxon>Endopterygota</taxon>
        <taxon>Hymenoptera</taxon>
        <taxon>Apocrita</taxon>
        <taxon>Aculeata</taxon>
        <taxon>Formicoidea</taxon>
        <taxon>Formicidae</taxon>
        <taxon>Dorylinae</taxon>
        <taxon>Ooceraea</taxon>
    </lineage>
</organism>
<evidence type="ECO:0000259" key="24">
    <source>
        <dbReference type="PROSITE" id="PS51192"/>
    </source>
</evidence>
<comment type="cofactor">
    <cofactor evidence="3">
        <name>Zn(2+)</name>
        <dbReference type="ChEBI" id="CHEBI:29105"/>
    </cofactor>
</comment>
<dbReference type="Gene3D" id="1.10.10.10">
    <property type="entry name" value="Winged helix-like DNA-binding domain superfamily/Winged helix DNA-binding domain"/>
    <property type="match status" value="1"/>
</dbReference>
<feature type="domain" description="Helicase C-terminal" evidence="25">
    <location>
        <begin position="676"/>
        <end position="825"/>
    </location>
</feature>
<accession>A0A3L8DC02</accession>
<name>A0A3L8DC02_OOCBI</name>
<evidence type="ECO:0000256" key="12">
    <source>
        <dbReference type="ARBA" id="ARBA00022840"/>
    </source>
</evidence>
<dbReference type="FunFam" id="3.40.50.300:FF:000752">
    <property type="entry name" value="ATP-dependent DNA helicase"/>
    <property type="match status" value="1"/>
</dbReference>
<dbReference type="SUPFAM" id="SSF52540">
    <property type="entry name" value="P-loop containing nucleoside triphosphate hydrolases"/>
    <property type="match status" value="1"/>
</dbReference>
<dbReference type="PROSITE" id="PS51192">
    <property type="entry name" value="HELICASE_ATP_BIND_1"/>
    <property type="match status" value="1"/>
</dbReference>
<evidence type="ECO:0000256" key="19">
    <source>
        <dbReference type="ARBA" id="ARBA00051437"/>
    </source>
</evidence>
<dbReference type="Proteomes" id="UP000279307">
    <property type="component" value="Chromosome 10"/>
</dbReference>
<evidence type="ECO:0000259" key="22">
    <source>
        <dbReference type="PROSITE" id="PS50106"/>
    </source>
</evidence>
<comment type="cofactor">
    <cofactor evidence="2">
        <name>Mg(2+)</name>
        <dbReference type="ChEBI" id="CHEBI:18420"/>
    </cofactor>
</comment>
<keyword evidence="7" id="KW-0479">Metal-binding</keyword>
<reference evidence="26" key="1">
    <citation type="journal article" date="2018" name="Genome Res.">
        <title>The genomic architecture and molecular evolution of ant odorant receptors.</title>
        <authorList>
            <person name="McKenzie S.K."/>
            <person name="Kronauer D.J.C."/>
        </authorList>
    </citation>
    <scope>NUCLEOTIDE SEQUENCE [LARGE SCALE GENOMIC DNA]</scope>
    <source>
        <strain evidence="26">Clonal line C1</strain>
    </source>
</reference>
<keyword evidence="9 20" id="KW-0378">Hydrolase</keyword>
<evidence type="ECO:0000256" key="6">
    <source>
        <dbReference type="ARBA" id="ARBA00022553"/>
    </source>
</evidence>
<evidence type="ECO:0000256" key="3">
    <source>
        <dbReference type="ARBA" id="ARBA00001947"/>
    </source>
</evidence>
<dbReference type="GO" id="GO:0043138">
    <property type="term" value="F:3'-5' DNA helicase activity"/>
    <property type="evidence" value="ECO:0007669"/>
    <property type="project" value="UniProtKB-EC"/>
</dbReference>
<evidence type="ECO:0000256" key="21">
    <source>
        <dbReference type="SAM" id="Coils"/>
    </source>
</evidence>
<reference evidence="26" key="2">
    <citation type="submission" date="2018-07" db="EMBL/GenBank/DDBJ databases">
        <authorList>
            <person name="Mckenzie S.K."/>
            <person name="Kronauer D.J.C."/>
        </authorList>
    </citation>
    <scope>NUCLEOTIDE SEQUENCE</scope>
    <source>
        <strain evidence="26">Clonal line C1</strain>
    </source>
</reference>
<gene>
    <name evidence="26" type="ORF">DMN91_010236</name>
</gene>
<evidence type="ECO:0000256" key="16">
    <source>
        <dbReference type="ARBA" id="ARBA00023242"/>
    </source>
</evidence>
<dbReference type="FunFam" id="1.10.10.10:FF:000306">
    <property type="entry name" value="ATP-dependent DNA helicase"/>
    <property type="match status" value="1"/>
</dbReference>
<dbReference type="PANTHER" id="PTHR13710">
    <property type="entry name" value="DNA HELICASE RECQ FAMILY MEMBER"/>
    <property type="match status" value="1"/>
</dbReference>
<dbReference type="GO" id="GO:0005737">
    <property type="term" value="C:cytoplasm"/>
    <property type="evidence" value="ECO:0007669"/>
    <property type="project" value="TreeGrafter"/>
</dbReference>
<dbReference type="Gene3D" id="1.20.58.900">
    <property type="match status" value="1"/>
</dbReference>
<evidence type="ECO:0000256" key="1">
    <source>
        <dbReference type="ARBA" id="ARBA00001936"/>
    </source>
</evidence>
<dbReference type="AlphaFoldDB" id="A0A3L8DC02"/>
<feature type="domain" description="Helicase ATP-binding" evidence="24">
    <location>
        <begin position="473"/>
        <end position="648"/>
    </location>
</feature>
<comment type="subcellular location">
    <subcellularLocation>
        <location evidence="4 20">Nucleus</location>
    </subcellularLocation>
</comment>
<dbReference type="GO" id="GO:0003677">
    <property type="term" value="F:DNA binding"/>
    <property type="evidence" value="ECO:0007669"/>
    <property type="project" value="UniProtKB-KW"/>
</dbReference>
<dbReference type="FunFam" id="3.40.50.300:FF:000596">
    <property type="entry name" value="ATP-dependent DNA helicase"/>
    <property type="match status" value="1"/>
</dbReference>
<dbReference type="OrthoDB" id="10261556at2759"/>
<evidence type="ECO:0000259" key="23">
    <source>
        <dbReference type="PROSITE" id="PS50826"/>
    </source>
</evidence>
<keyword evidence="11" id="KW-0862">Zinc</keyword>
<dbReference type="SMART" id="SM00490">
    <property type="entry name" value="HELICc"/>
    <property type="match status" value="1"/>
</dbReference>
<dbReference type="SUPFAM" id="SSF140741">
    <property type="entry name" value="RUN domain-like"/>
    <property type="match status" value="1"/>
</dbReference>
<keyword evidence="6" id="KW-0597">Phosphoprotein</keyword>
<evidence type="ECO:0000256" key="8">
    <source>
        <dbReference type="ARBA" id="ARBA00022741"/>
    </source>
</evidence>
<dbReference type="Gene3D" id="2.30.42.10">
    <property type="match status" value="1"/>
</dbReference>
<dbReference type="SMART" id="SM00228">
    <property type="entry name" value="PDZ"/>
    <property type="match status" value="1"/>
</dbReference>
<dbReference type="Pfam" id="PF02759">
    <property type="entry name" value="RUN"/>
    <property type="match status" value="1"/>
</dbReference>
<dbReference type="NCBIfam" id="TIGR00614">
    <property type="entry name" value="recQ_fam"/>
    <property type="match status" value="1"/>
</dbReference>
<dbReference type="InterPro" id="IPR036388">
    <property type="entry name" value="WH-like_DNA-bd_sf"/>
</dbReference>
<feature type="coiled-coil region" evidence="21">
    <location>
        <begin position="393"/>
        <end position="427"/>
    </location>
</feature>
<sequence length="966" mass="110130">MTVSDPLIKELKGWTRKLVEHTKEITDENEDLCHFCKCLENCLQKGLLPCVDSVGYFKVPNAWHWLKYVAEKNYSSCNTFSLVAEQAQQNAKIHTSTGRLRFLIRMCLVRKCLHMPVEILTRLSTLATEFYDMKSILGDDILRQILLSVLLQCSKLNFKLNLRNASFLDDTWLMPRCVALELVPCKSLGISVCFTNEKALIVNVDERSVAAEDSKVETGDVLDEINENVINGDSKGKLRKIMRKASGQPIMLHIIKGRIEQSRELYEPIVSLIKNSGIENMKSLIQTPQSDQVKAKKDQKISKSEKKTLSTGFFVQYCGSVHVGMEGDVKQIEKAIWRLLKSGEARQVPVRFECLEIGIKVTRESDDEMSVNDTNDVIMIDDNEYQVTENDEIAAIDYELQQIETELQKLQDRKKILTQRKEKLRDDVLLKKSFSLSKKDWSNEDFGWSVELKKSLKDIFKIEKWRELQLSTINAIMSKEDVILIMPTGGGKSLCYQLPAVISKGITIVVSPLVSLMEDQLHGLRRLNVKATMLCAKADKENVKMTMNALVDKKSGLKLIYVTPEYMAKSNRFMSKLQKAYELGNLERFAIDEVHCCSQWGHDFRPDYKFLGVLKSMFPGIPILGLTATAPAKIIVDVQKMLDMSGCLVLRASFNRPNLYYEVRRKPADKETCLAMIENLLKNRFNGKSGIIYTTTIKDAEQLATDLREKGIKVGCYHAMLEADYRSEVYSKWISGKYQAVVATIAFGLGIDKPDVRFVIHHCVSKSMENFYQESGRAGRDGKKSVCLVLYRLQDVFKLSTMVFQDKVGLQNLYKGLAYCLDRTSCRRSLIATHFEETWNESDCVEMCDHCRKPNVKKENNIAQYCRQLYQIMTRAVQNETRLTALKLVDAWYGKGATSLRVSNVPVPKFSRETAEAIVGHLLVNGYLQEDFHFSAYSTISYLKRGPKSGLALDNDHKILFNYELH</sequence>
<dbReference type="EMBL" id="QOIP01000010">
    <property type="protein sequence ID" value="RLU17995.1"/>
    <property type="molecule type" value="Genomic_DNA"/>
</dbReference>
<dbReference type="PROSITE" id="PS50826">
    <property type="entry name" value="RUN"/>
    <property type="match status" value="1"/>
</dbReference>
<dbReference type="GO" id="GO:0005524">
    <property type="term" value="F:ATP binding"/>
    <property type="evidence" value="ECO:0007669"/>
    <property type="project" value="UniProtKB-KW"/>
</dbReference>
<dbReference type="GO" id="GO:0009378">
    <property type="term" value="F:four-way junction helicase activity"/>
    <property type="evidence" value="ECO:0007669"/>
    <property type="project" value="TreeGrafter"/>
</dbReference>
<keyword evidence="14" id="KW-0238">DNA-binding</keyword>
<comment type="caution">
    <text evidence="26">The sequence shown here is derived from an EMBL/GenBank/DDBJ whole genome shotgun (WGS) entry which is preliminary data.</text>
</comment>
<evidence type="ECO:0000256" key="10">
    <source>
        <dbReference type="ARBA" id="ARBA00022806"/>
    </source>
</evidence>
<dbReference type="SMART" id="SM00487">
    <property type="entry name" value="DEXDc"/>
    <property type="match status" value="1"/>
</dbReference>
<evidence type="ECO:0000313" key="26">
    <source>
        <dbReference type="EMBL" id="RLU17995.1"/>
    </source>
</evidence>
<evidence type="ECO:0000256" key="18">
    <source>
        <dbReference type="ARBA" id="ARBA00048778"/>
    </source>
</evidence>
<dbReference type="InterPro" id="IPR001650">
    <property type="entry name" value="Helicase_C-like"/>
</dbReference>
<dbReference type="InterPro" id="IPR011545">
    <property type="entry name" value="DEAD/DEAH_box_helicase_dom"/>
</dbReference>
<dbReference type="PROSITE" id="PS50106">
    <property type="entry name" value="PDZ"/>
    <property type="match status" value="1"/>
</dbReference>
<evidence type="ECO:0000256" key="9">
    <source>
        <dbReference type="ARBA" id="ARBA00022801"/>
    </source>
</evidence>
<evidence type="ECO:0000256" key="11">
    <source>
        <dbReference type="ARBA" id="ARBA00022833"/>
    </source>
</evidence>
<evidence type="ECO:0000256" key="17">
    <source>
        <dbReference type="ARBA" id="ARBA00034617"/>
    </source>
</evidence>
<keyword evidence="8 20" id="KW-0547">Nucleotide-binding</keyword>
<evidence type="ECO:0000256" key="4">
    <source>
        <dbReference type="ARBA" id="ARBA00004123"/>
    </source>
</evidence>
<dbReference type="Pfam" id="PF00270">
    <property type="entry name" value="DEAD"/>
    <property type="match status" value="1"/>
</dbReference>
<dbReference type="Gene3D" id="3.40.50.300">
    <property type="entry name" value="P-loop containing nucleotide triphosphate hydrolases"/>
    <property type="match status" value="2"/>
</dbReference>
<keyword evidence="13" id="KW-0007">Acetylation</keyword>
<keyword evidence="12 20" id="KW-0067">ATP-binding</keyword>
<dbReference type="CDD" id="cd18794">
    <property type="entry name" value="SF2_C_RecQ"/>
    <property type="match status" value="1"/>
</dbReference>
<evidence type="ECO:0000259" key="25">
    <source>
        <dbReference type="PROSITE" id="PS51194"/>
    </source>
</evidence>
<feature type="domain" description="RUN" evidence="23">
    <location>
        <begin position="26"/>
        <end position="165"/>
    </location>
</feature>
<dbReference type="InterPro" id="IPR001478">
    <property type="entry name" value="PDZ"/>
</dbReference>
<evidence type="ECO:0000256" key="14">
    <source>
        <dbReference type="ARBA" id="ARBA00023125"/>
    </source>
</evidence>
<dbReference type="InterPro" id="IPR027417">
    <property type="entry name" value="P-loop_NTPase"/>
</dbReference>
<keyword evidence="21" id="KW-0175">Coiled coil</keyword>
<proteinExistence type="inferred from homology"/>
<dbReference type="Pfam" id="PF16124">
    <property type="entry name" value="RecQ_Zn_bind"/>
    <property type="match status" value="1"/>
</dbReference>
<dbReference type="GO" id="GO:0016887">
    <property type="term" value="F:ATP hydrolysis activity"/>
    <property type="evidence" value="ECO:0007669"/>
    <property type="project" value="RHEA"/>
</dbReference>
<comment type="catalytic activity">
    <reaction evidence="19">
        <text>dATP + H2O = dADP + phosphate + H(+)</text>
        <dbReference type="Rhea" id="RHEA:51908"/>
        <dbReference type="ChEBI" id="CHEBI:15377"/>
        <dbReference type="ChEBI" id="CHEBI:15378"/>
        <dbReference type="ChEBI" id="CHEBI:43474"/>
        <dbReference type="ChEBI" id="CHEBI:57667"/>
        <dbReference type="ChEBI" id="CHEBI:61404"/>
    </reaction>
    <physiologicalReaction direction="left-to-right" evidence="19">
        <dbReference type="Rhea" id="RHEA:51909"/>
    </physiologicalReaction>
</comment>
<keyword evidence="10 20" id="KW-0347">Helicase</keyword>
<dbReference type="InterPro" id="IPR014001">
    <property type="entry name" value="Helicase_ATP-bd"/>
</dbReference>
<dbReference type="InterPro" id="IPR004012">
    <property type="entry name" value="Run_dom"/>
</dbReference>
<evidence type="ECO:0000256" key="2">
    <source>
        <dbReference type="ARBA" id="ARBA00001946"/>
    </source>
</evidence>
<comment type="catalytic activity">
    <reaction evidence="18">
        <text>ATP + H2O = ADP + phosphate + H(+)</text>
        <dbReference type="Rhea" id="RHEA:13065"/>
        <dbReference type="ChEBI" id="CHEBI:15377"/>
        <dbReference type="ChEBI" id="CHEBI:15378"/>
        <dbReference type="ChEBI" id="CHEBI:30616"/>
        <dbReference type="ChEBI" id="CHEBI:43474"/>
        <dbReference type="ChEBI" id="CHEBI:456216"/>
    </reaction>
    <physiologicalReaction direction="left-to-right" evidence="18">
        <dbReference type="Rhea" id="RHEA:13066"/>
    </physiologicalReaction>
</comment>
<dbReference type="Pfam" id="PF00271">
    <property type="entry name" value="Helicase_C"/>
    <property type="match status" value="1"/>
</dbReference>
<dbReference type="CDD" id="cd17682">
    <property type="entry name" value="RUN_RUFY4_like"/>
    <property type="match status" value="1"/>
</dbReference>
<evidence type="ECO:0000256" key="5">
    <source>
        <dbReference type="ARBA" id="ARBA00005446"/>
    </source>
</evidence>
<evidence type="ECO:0000256" key="15">
    <source>
        <dbReference type="ARBA" id="ARBA00023235"/>
    </source>
</evidence>
<dbReference type="GO" id="GO:0005694">
    <property type="term" value="C:chromosome"/>
    <property type="evidence" value="ECO:0007669"/>
    <property type="project" value="TreeGrafter"/>
</dbReference>
<dbReference type="InterPro" id="IPR037213">
    <property type="entry name" value="Run_dom_sf"/>
</dbReference>
<keyword evidence="15" id="KW-0413">Isomerase</keyword>
<dbReference type="InterPro" id="IPR032284">
    <property type="entry name" value="RecQ_Zn-bd"/>
</dbReference>
<dbReference type="GO" id="GO:0005634">
    <property type="term" value="C:nucleus"/>
    <property type="evidence" value="ECO:0007669"/>
    <property type="project" value="UniProtKB-SubCell"/>
</dbReference>
<dbReference type="GO" id="GO:0046872">
    <property type="term" value="F:metal ion binding"/>
    <property type="evidence" value="ECO:0007669"/>
    <property type="project" value="UniProtKB-KW"/>
</dbReference>
<dbReference type="InterPro" id="IPR036034">
    <property type="entry name" value="PDZ_sf"/>
</dbReference>